<dbReference type="Proteomes" id="UP001220702">
    <property type="component" value="Unassembled WGS sequence"/>
</dbReference>
<sequence>MCLLFKKIATHNHDTSNTNTGNQSCPLIRKHPYGGDLPSTAPQHPATQYRQAPLSLIATSCLPLPIEPHHTLN</sequence>
<proteinExistence type="predicted"/>
<dbReference type="EMBL" id="JAJKGN010000001">
    <property type="protein sequence ID" value="MDC6408411.1"/>
    <property type="molecule type" value="Genomic_DNA"/>
</dbReference>
<reference evidence="2" key="2">
    <citation type="journal article" date="2023" name="Commun. Biol.">
        <title>Suspicions of two bridgehead invasions of Xylella fastidiosa subsp. multiplex in France.</title>
        <authorList>
            <person name="Dupas E."/>
            <person name="Durand K."/>
            <person name="Rieux A."/>
            <person name="Briand M."/>
            <person name="Pruvost O."/>
            <person name="Cunty A."/>
            <person name="Denance N."/>
            <person name="Donnadieu C."/>
            <person name="Legendre B."/>
            <person name="Lopez-Roques C."/>
            <person name="Cesbron S."/>
            <person name="Ravigne V."/>
            <person name="Jacques M.A."/>
        </authorList>
    </citation>
    <scope>NUCLEOTIDE SEQUENCE</scope>
    <source>
        <strain evidence="2">CFBP8070</strain>
    </source>
</reference>
<accession>A0AAW6HUZ7</accession>
<organism evidence="2 3">
    <name type="scientific">Xylella fastidiosa subsp. multiplex</name>
    <dbReference type="NCBI Taxonomy" id="644357"/>
    <lineage>
        <taxon>Bacteria</taxon>
        <taxon>Pseudomonadati</taxon>
        <taxon>Pseudomonadota</taxon>
        <taxon>Gammaproteobacteria</taxon>
        <taxon>Lysobacterales</taxon>
        <taxon>Lysobacteraceae</taxon>
        <taxon>Xylella</taxon>
    </lineage>
</organism>
<evidence type="ECO:0000313" key="2">
    <source>
        <dbReference type="EMBL" id="MDC6408411.1"/>
    </source>
</evidence>
<evidence type="ECO:0000313" key="3">
    <source>
        <dbReference type="Proteomes" id="UP001220702"/>
    </source>
</evidence>
<feature type="compositionally biased region" description="Polar residues" evidence="1">
    <location>
        <begin position="15"/>
        <end position="25"/>
    </location>
</feature>
<feature type="region of interest" description="Disordered" evidence="1">
    <location>
        <begin position="13"/>
        <end position="45"/>
    </location>
</feature>
<reference evidence="2" key="1">
    <citation type="submission" date="2021-11" db="EMBL/GenBank/DDBJ databases">
        <authorList>
            <person name="Denance N."/>
            <person name="Briand M."/>
            <person name="Dupas E."/>
            <person name="Durand K."/>
            <person name="Legendre B."/>
            <person name="Cunty A."/>
            <person name="Donnadieu C."/>
            <person name="Lopez Roques C."/>
            <person name="Cesbron S."/>
            <person name="Jacques M.A."/>
        </authorList>
    </citation>
    <scope>NUCLEOTIDE SEQUENCE</scope>
    <source>
        <strain evidence="2">CFBP8070</strain>
    </source>
</reference>
<name>A0AAW6HUZ7_XYLFS</name>
<dbReference type="AlphaFoldDB" id="A0AAW6HUZ7"/>
<evidence type="ECO:0000256" key="1">
    <source>
        <dbReference type="SAM" id="MobiDB-lite"/>
    </source>
</evidence>
<gene>
    <name evidence="2" type="ORF">LOK82_07130</name>
</gene>
<protein>
    <submittedName>
        <fullName evidence="2">Uncharacterized protein</fullName>
    </submittedName>
</protein>
<comment type="caution">
    <text evidence="2">The sequence shown here is derived from an EMBL/GenBank/DDBJ whole genome shotgun (WGS) entry which is preliminary data.</text>
</comment>